<name>A0A0B4VGF6_9VIRU</name>
<accession>A0A0B4VGF6</accession>
<dbReference type="KEGG" id="vg:22921815"/>
<dbReference type="RefSeq" id="YP_009116748.1">
    <property type="nucleotide sequence ID" value="NC_026242.1"/>
</dbReference>
<reference evidence="1 2" key="1">
    <citation type="journal article" date="2015" name="J. Virol.">
        <title>The genome of the nucleopolyhedrosis-causing virus from Tipula oleracea sheds new light on the Nudiviridae family.</title>
        <authorList>
            <person name="Bezier A."/>
            <person name="Theze J."/>
            <person name="Gavory F."/>
            <person name="Gaillard J."/>
            <person name="Poulain J."/>
            <person name="Drezen J.M."/>
            <person name="Herniou E.A."/>
        </authorList>
    </citation>
    <scope>NUCLEOTIDE SEQUENCE [LARGE SCALE GENOMIC DNA]</scope>
    <source>
        <strain evidence="1">35</strain>
    </source>
</reference>
<gene>
    <name evidence="1" type="ORF">TONV_101</name>
</gene>
<sequence length="304" mass="36316">MEFSSKSFIPLYCEELSYTAKNNNISCKYTVFDANTNNFDYFFYHLDVKNYSFIFIIFINNENISKLVLVHKDDITGDVVVNIYYDSEHDKEDIELFEIKLKSKLKNKFMYTKLPSKSIEKYTKNKVRSISNEDDKFLINFMSLELYNELIFKNTSSERIYQNHVVNEINNFKCDEVFYNKLDSDDKLKYRNLFEKVDTVISHLMNYQDIDVNRLYSKLSKIKNKNDNTHFDLLNVLDNDDYIKIRKFDIKQNQNNNTIYILTLLDHLNHCVTNSKNIMEKPDISLIDLRIMQTQLEVIKKIIN</sequence>
<dbReference type="Proteomes" id="UP000201058">
    <property type="component" value="Segment"/>
</dbReference>
<dbReference type="EMBL" id="KM610234">
    <property type="protein sequence ID" value="AJD20161.1"/>
    <property type="molecule type" value="Genomic_DNA"/>
</dbReference>
<organism evidence="1 2">
    <name type="scientific">Tipula oleracea nudivirus</name>
    <dbReference type="NCBI Taxonomy" id="1546257"/>
    <lineage>
        <taxon>Viruses</taxon>
        <taxon>Viruses incertae sedis</taxon>
        <taxon>Naldaviricetes</taxon>
        <taxon>Lefavirales</taxon>
        <taxon>Nudiviridae</taxon>
        <taxon>Deltanudivirus</taxon>
        <taxon>Deltanudivirus tipoleraceae</taxon>
    </lineage>
</organism>
<evidence type="ECO:0000313" key="2">
    <source>
        <dbReference type="Proteomes" id="UP000201058"/>
    </source>
</evidence>
<protein>
    <submittedName>
        <fullName evidence="1">Uncharacterized protein</fullName>
    </submittedName>
</protein>
<evidence type="ECO:0000313" key="1">
    <source>
        <dbReference type="EMBL" id="AJD20161.1"/>
    </source>
</evidence>
<proteinExistence type="predicted"/>
<keyword evidence="2" id="KW-1185">Reference proteome</keyword>
<dbReference type="GeneID" id="22921815"/>